<gene>
    <name evidence="2" type="ORF">OTU49_004502</name>
</gene>
<feature type="compositionally biased region" description="Low complexity" evidence="1">
    <location>
        <begin position="247"/>
        <end position="263"/>
    </location>
</feature>
<feature type="non-terminal residue" evidence="2">
    <location>
        <position position="1"/>
    </location>
</feature>
<accession>A0AAW0XDW7</accession>
<evidence type="ECO:0000256" key="1">
    <source>
        <dbReference type="SAM" id="MobiDB-lite"/>
    </source>
</evidence>
<sequence>VETQPNEGLRKSRSLLGVDSVDAGVEDVASCSSDANVCYNTFPRRRCRPRPATHTSPLISSVSIPDGIYVELFPHQNMSALQLVAEGRDYLMWCPDQEFDNAVAALDIRGLVELVQTLQDAMAVEQQTFDSLSQQLELVADPLQQQRLSAALCTSQTRLARLCSRNMRCFRQQALKARQKEAPESRLSSPRDSGLVVSSDAEGDPRSPSGASFKNSLAFFQRAAHLVANNAKNTRTRHKEARRRSSRGSSCYGSSSSEAWSTTSDDHTNDLITSVSGGGGGRELGISFEDELMASFEDQGTYEQVLFINGRPQYQDDI</sequence>
<dbReference type="EMBL" id="JARKIK010000042">
    <property type="protein sequence ID" value="KAK8737466.1"/>
    <property type="molecule type" value="Genomic_DNA"/>
</dbReference>
<reference evidence="2 3" key="1">
    <citation type="journal article" date="2024" name="BMC Genomics">
        <title>Genome assembly of redclaw crayfish (Cherax quadricarinatus) provides insights into its immune adaptation and hypoxia tolerance.</title>
        <authorList>
            <person name="Liu Z."/>
            <person name="Zheng J."/>
            <person name="Li H."/>
            <person name="Fang K."/>
            <person name="Wang S."/>
            <person name="He J."/>
            <person name="Zhou D."/>
            <person name="Weng S."/>
            <person name="Chi M."/>
            <person name="Gu Z."/>
            <person name="He J."/>
            <person name="Li F."/>
            <person name="Wang M."/>
        </authorList>
    </citation>
    <scope>NUCLEOTIDE SEQUENCE [LARGE SCALE GENOMIC DNA]</scope>
    <source>
        <strain evidence="2">ZL_2023a</strain>
    </source>
</reference>
<feature type="region of interest" description="Disordered" evidence="1">
    <location>
        <begin position="229"/>
        <end position="280"/>
    </location>
</feature>
<evidence type="ECO:0000313" key="3">
    <source>
        <dbReference type="Proteomes" id="UP001445076"/>
    </source>
</evidence>
<organism evidence="2 3">
    <name type="scientific">Cherax quadricarinatus</name>
    <name type="common">Australian red claw crayfish</name>
    <dbReference type="NCBI Taxonomy" id="27406"/>
    <lineage>
        <taxon>Eukaryota</taxon>
        <taxon>Metazoa</taxon>
        <taxon>Ecdysozoa</taxon>
        <taxon>Arthropoda</taxon>
        <taxon>Crustacea</taxon>
        <taxon>Multicrustacea</taxon>
        <taxon>Malacostraca</taxon>
        <taxon>Eumalacostraca</taxon>
        <taxon>Eucarida</taxon>
        <taxon>Decapoda</taxon>
        <taxon>Pleocyemata</taxon>
        <taxon>Astacidea</taxon>
        <taxon>Parastacoidea</taxon>
        <taxon>Parastacidae</taxon>
        <taxon>Cherax</taxon>
    </lineage>
</organism>
<dbReference type="Proteomes" id="UP001445076">
    <property type="component" value="Unassembled WGS sequence"/>
</dbReference>
<protein>
    <submittedName>
        <fullName evidence="2">Uncharacterized protein</fullName>
    </submittedName>
</protein>
<feature type="non-terminal residue" evidence="2">
    <location>
        <position position="318"/>
    </location>
</feature>
<feature type="region of interest" description="Disordered" evidence="1">
    <location>
        <begin position="179"/>
        <end position="210"/>
    </location>
</feature>
<comment type="caution">
    <text evidence="2">The sequence shown here is derived from an EMBL/GenBank/DDBJ whole genome shotgun (WGS) entry which is preliminary data.</text>
</comment>
<feature type="compositionally biased region" description="Basic residues" evidence="1">
    <location>
        <begin position="234"/>
        <end position="246"/>
    </location>
</feature>
<keyword evidence="3" id="KW-1185">Reference proteome</keyword>
<proteinExistence type="predicted"/>
<name>A0AAW0XDW7_CHEQU</name>
<dbReference type="AlphaFoldDB" id="A0AAW0XDW7"/>
<evidence type="ECO:0000313" key="2">
    <source>
        <dbReference type="EMBL" id="KAK8737466.1"/>
    </source>
</evidence>